<comment type="caution">
    <text evidence="2">The sequence shown here is derived from an EMBL/GenBank/DDBJ whole genome shotgun (WGS) entry which is preliminary data.</text>
</comment>
<evidence type="ECO:0000313" key="2">
    <source>
        <dbReference type="EMBL" id="GLW75463.1"/>
    </source>
</evidence>
<name>A0A9W6QIB4_9ACTN</name>
<feature type="region of interest" description="Disordered" evidence="1">
    <location>
        <begin position="73"/>
        <end position="95"/>
    </location>
</feature>
<dbReference type="Proteomes" id="UP001165041">
    <property type="component" value="Unassembled WGS sequence"/>
</dbReference>
<accession>A0A9W6QIB4</accession>
<dbReference type="EMBL" id="BSSA01000067">
    <property type="protein sequence ID" value="GLW75463.1"/>
    <property type="molecule type" value="Genomic_DNA"/>
</dbReference>
<sequence>MELLWQQARRNTLISWPEDVDRRLDILVRAATAAGENTSRSQILAALVTAADPDPQRLAETLRTYRLLHTDALTGDSQRDDLPSVRNPGPSRTRR</sequence>
<evidence type="ECO:0000256" key="1">
    <source>
        <dbReference type="SAM" id="MobiDB-lite"/>
    </source>
</evidence>
<proteinExistence type="predicted"/>
<protein>
    <submittedName>
        <fullName evidence="2">Uncharacterized protein</fullName>
    </submittedName>
</protein>
<evidence type="ECO:0000313" key="3">
    <source>
        <dbReference type="Proteomes" id="UP001165041"/>
    </source>
</evidence>
<organism evidence="2 3">
    <name type="scientific">Kitasatospora phosalacinea</name>
    <dbReference type="NCBI Taxonomy" id="2065"/>
    <lineage>
        <taxon>Bacteria</taxon>
        <taxon>Bacillati</taxon>
        <taxon>Actinomycetota</taxon>
        <taxon>Actinomycetes</taxon>
        <taxon>Kitasatosporales</taxon>
        <taxon>Streptomycetaceae</taxon>
        <taxon>Kitasatospora</taxon>
    </lineage>
</organism>
<reference evidence="2" key="1">
    <citation type="submission" date="2023-02" db="EMBL/GenBank/DDBJ databases">
        <title>Kitasatospora phosalacinea NBRC 14627.</title>
        <authorList>
            <person name="Ichikawa N."/>
            <person name="Sato H."/>
            <person name="Tonouchi N."/>
        </authorList>
    </citation>
    <scope>NUCLEOTIDE SEQUENCE</scope>
    <source>
        <strain evidence="2">NBRC 14627</strain>
    </source>
</reference>
<dbReference type="AlphaFoldDB" id="A0A9W6QIB4"/>
<gene>
    <name evidence="2" type="ORF">Kpho02_77600</name>
</gene>
<dbReference type="RefSeq" id="WP_285740985.1">
    <property type="nucleotide sequence ID" value="NZ_BSSA01000067.1"/>
</dbReference>